<dbReference type="EMBL" id="SACN01000003">
    <property type="protein sequence ID" value="RVT90390.1"/>
    <property type="molecule type" value="Genomic_DNA"/>
</dbReference>
<dbReference type="RefSeq" id="WP_127745646.1">
    <property type="nucleotide sequence ID" value="NZ_SACN01000003.1"/>
</dbReference>
<proteinExistence type="predicted"/>
<comment type="caution">
    <text evidence="1">The sequence shown here is derived from an EMBL/GenBank/DDBJ whole genome shotgun (WGS) entry which is preliminary data.</text>
</comment>
<reference evidence="1 2" key="1">
    <citation type="submission" date="2019-01" db="EMBL/GenBank/DDBJ databases">
        <authorList>
            <person name="Chen W.-M."/>
        </authorList>
    </citation>
    <scope>NUCLEOTIDE SEQUENCE [LARGE SCALE GENOMIC DNA]</scope>
    <source>
        <strain evidence="1 2">CCP-7</strain>
    </source>
</reference>
<dbReference type="AlphaFoldDB" id="A0A437LYA1"/>
<evidence type="ECO:0000313" key="1">
    <source>
        <dbReference type="EMBL" id="RVT90390.1"/>
    </source>
</evidence>
<dbReference type="OrthoDB" id="8238029at2"/>
<dbReference type="InterPro" id="IPR022037">
    <property type="entry name" value="DUF3606"/>
</dbReference>
<dbReference type="Proteomes" id="UP000282971">
    <property type="component" value="Unassembled WGS sequence"/>
</dbReference>
<name>A0A437LYA1_9SPHN</name>
<keyword evidence="2" id="KW-1185">Reference proteome</keyword>
<gene>
    <name evidence="1" type="ORF">EOD43_19190</name>
</gene>
<dbReference type="Pfam" id="PF12244">
    <property type="entry name" value="DUF3606"/>
    <property type="match status" value="1"/>
</dbReference>
<accession>A0A437LYA1</accession>
<organism evidence="1 2">
    <name type="scientific">Sphingomonas crocodyli</name>
    <dbReference type="NCBI Taxonomy" id="1979270"/>
    <lineage>
        <taxon>Bacteria</taxon>
        <taxon>Pseudomonadati</taxon>
        <taxon>Pseudomonadota</taxon>
        <taxon>Alphaproteobacteria</taxon>
        <taxon>Sphingomonadales</taxon>
        <taxon>Sphingomonadaceae</taxon>
        <taxon>Sphingomonas</taxon>
    </lineage>
</organism>
<sequence length="61" mass="6933">MSDDTSIRAPQDASRIALTEDYEVRYWTRKFGVTEEQLRAAVQEVGHSADRVEHHLSGSTQ</sequence>
<protein>
    <submittedName>
        <fullName evidence="1">DUF3606 domain-containing protein</fullName>
    </submittedName>
</protein>
<evidence type="ECO:0000313" key="2">
    <source>
        <dbReference type="Proteomes" id="UP000282971"/>
    </source>
</evidence>